<dbReference type="PANTHER" id="PTHR47150">
    <property type="entry name" value="OS12G0169200 PROTEIN"/>
    <property type="match status" value="1"/>
</dbReference>
<keyword evidence="3" id="KW-1185">Reference proteome</keyword>
<comment type="caution">
    <text evidence="2">The sequence shown here is derived from an EMBL/GenBank/DDBJ whole genome shotgun (WGS) entry which is preliminary data.</text>
</comment>
<dbReference type="AlphaFoldDB" id="A0AAD4Z9N7"/>
<dbReference type="EMBL" id="JAJFAZ020000003">
    <property type="protein sequence ID" value="KAI5337689.1"/>
    <property type="molecule type" value="Genomic_DNA"/>
</dbReference>
<sequence>MKDVRRCLERQERETNERNRRADETNELQRQVDEQVVITMALQDEENQGRHHGSQVGRRRNVDIHRHSLGKNLLEDYFIPTSLYYDVDFRRRFRMQPHLFNKVMHDICNYDAYFIQKCDAAGVLGLLQEQKLIAVIRMLAYGASADQVDEIARMGKSTTFEALVRFCQAFETVH</sequence>
<protein>
    <submittedName>
        <fullName evidence="2">Uncharacterized protein</fullName>
    </submittedName>
</protein>
<dbReference type="PANTHER" id="PTHR47150:SF5">
    <property type="entry name" value="OS07G0546750 PROTEIN"/>
    <property type="match status" value="1"/>
</dbReference>
<accession>A0AAD4Z9N7</accession>
<gene>
    <name evidence="2" type="ORF">L3X38_016960</name>
</gene>
<feature type="region of interest" description="Disordered" evidence="1">
    <location>
        <begin position="1"/>
        <end position="28"/>
    </location>
</feature>
<name>A0AAD4Z9N7_PRUDU</name>
<dbReference type="Proteomes" id="UP001054821">
    <property type="component" value="Chromosome 3"/>
</dbReference>
<organism evidence="2 3">
    <name type="scientific">Prunus dulcis</name>
    <name type="common">Almond</name>
    <name type="synonym">Amygdalus dulcis</name>
    <dbReference type="NCBI Taxonomy" id="3755"/>
    <lineage>
        <taxon>Eukaryota</taxon>
        <taxon>Viridiplantae</taxon>
        <taxon>Streptophyta</taxon>
        <taxon>Embryophyta</taxon>
        <taxon>Tracheophyta</taxon>
        <taxon>Spermatophyta</taxon>
        <taxon>Magnoliopsida</taxon>
        <taxon>eudicotyledons</taxon>
        <taxon>Gunneridae</taxon>
        <taxon>Pentapetalae</taxon>
        <taxon>rosids</taxon>
        <taxon>fabids</taxon>
        <taxon>Rosales</taxon>
        <taxon>Rosaceae</taxon>
        <taxon>Amygdaloideae</taxon>
        <taxon>Amygdaleae</taxon>
        <taxon>Prunus</taxon>
    </lineage>
</organism>
<evidence type="ECO:0000256" key="1">
    <source>
        <dbReference type="SAM" id="MobiDB-lite"/>
    </source>
</evidence>
<feature type="compositionally biased region" description="Basic and acidic residues" evidence="1">
    <location>
        <begin position="1"/>
        <end position="24"/>
    </location>
</feature>
<evidence type="ECO:0000313" key="2">
    <source>
        <dbReference type="EMBL" id="KAI5337689.1"/>
    </source>
</evidence>
<proteinExistence type="predicted"/>
<evidence type="ECO:0000313" key="3">
    <source>
        <dbReference type="Proteomes" id="UP001054821"/>
    </source>
</evidence>
<reference evidence="2 3" key="1">
    <citation type="journal article" date="2022" name="G3 (Bethesda)">
        <title>Whole-genome sequence and methylome profiling of the almond [Prunus dulcis (Mill.) D.A. Webb] cultivar 'Nonpareil'.</title>
        <authorList>
            <person name="D'Amico-Willman K.M."/>
            <person name="Ouma W.Z."/>
            <person name="Meulia T."/>
            <person name="Sideli G.M."/>
            <person name="Gradziel T.M."/>
            <person name="Fresnedo-Ramirez J."/>
        </authorList>
    </citation>
    <scope>NUCLEOTIDE SEQUENCE [LARGE SCALE GENOMIC DNA]</scope>
    <source>
        <strain evidence="2">Clone GOH B32 T37-40</strain>
    </source>
</reference>